<evidence type="ECO:0000313" key="7">
    <source>
        <dbReference type="Proteomes" id="UP000623795"/>
    </source>
</evidence>
<name>A0ABX1Q232_9RHOO</name>
<keyword evidence="1" id="KW-0805">Transcription regulation</keyword>
<dbReference type="PANTHER" id="PTHR47506">
    <property type="entry name" value="TRANSCRIPTIONAL REGULATORY PROTEIN"/>
    <property type="match status" value="1"/>
</dbReference>
<feature type="DNA-binding region" description="H-T-H motif" evidence="4">
    <location>
        <begin position="40"/>
        <end position="59"/>
    </location>
</feature>
<gene>
    <name evidence="6" type="ORF">GPA22_12625</name>
</gene>
<reference evidence="6 7" key="1">
    <citation type="submission" date="2019-12" db="EMBL/GenBank/DDBJ databases">
        <title>Comparative genomics gives insights into the taxonomy of the Azoarcus-Aromatoleum group and reveals separate origins of nif in the plant-associated Azoarcus and non-plant-associated Aromatoleum sub-groups.</title>
        <authorList>
            <person name="Lafos M."/>
            <person name="Maluk M."/>
            <person name="Batista M."/>
            <person name="Junghare M."/>
            <person name="Carmona M."/>
            <person name="Faoro H."/>
            <person name="Cruz L.M."/>
            <person name="Battistoni F."/>
            <person name="De Souza E."/>
            <person name="Pedrosa F."/>
            <person name="Chen W.-M."/>
            <person name="Poole P.S."/>
            <person name="Dixon R.A."/>
            <person name="James E.K."/>
        </authorList>
    </citation>
    <scope>NUCLEOTIDE SEQUENCE [LARGE SCALE GENOMIC DNA]</scope>
    <source>
        <strain evidence="6 7">Td21</strain>
    </source>
</reference>
<dbReference type="Pfam" id="PF00440">
    <property type="entry name" value="TetR_N"/>
    <property type="match status" value="1"/>
</dbReference>
<evidence type="ECO:0000313" key="6">
    <source>
        <dbReference type="EMBL" id="NMG44570.1"/>
    </source>
</evidence>
<evidence type="ECO:0000259" key="5">
    <source>
        <dbReference type="PROSITE" id="PS50977"/>
    </source>
</evidence>
<dbReference type="Gene3D" id="1.10.357.10">
    <property type="entry name" value="Tetracycline Repressor, domain 2"/>
    <property type="match status" value="1"/>
</dbReference>
<dbReference type="Gene3D" id="1.10.10.60">
    <property type="entry name" value="Homeodomain-like"/>
    <property type="match status" value="1"/>
</dbReference>
<evidence type="ECO:0000256" key="4">
    <source>
        <dbReference type="PROSITE-ProRule" id="PRU00335"/>
    </source>
</evidence>
<dbReference type="InterPro" id="IPR009057">
    <property type="entry name" value="Homeodomain-like_sf"/>
</dbReference>
<protein>
    <submittedName>
        <fullName evidence="6">TetR family transcriptional regulator</fullName>
    </submittedName>
</protein>
<sequence length="204" mass="22395">MDCSVQNTLMQTGRPLEFDPQLAIDAAMGVFWLRGFEATSLSDLLAAMGLSKSSFYNAFGSKQQLFEACLVRFRRRHVERMGEMLHSAASPLAFVREMLLTNAREAREPGPRRGCLIMNTATEFAGRDAAVAACVEDAARDFAAMFRTAIEMAQEHGEIPRNADAAVLARYLLTTMAGLRTMVKAGLPADELEKVVEVAMSALR</sequence>
<keyword evidence="3" id="KW-0804">Transcription</keyword>
<dbReference type="InterPro" id="IPR036271">
    <property type="entry name" value="Tet_transcr_reg_TetR-rel_C_sf"/>
</dbReference>
<evidence type="ECO:0000256" key="1">
    <source>
        <dbReference type="ARBA" id="ARBA00023015"/>
    </source>
</evidence>
<dbReference type="PROSITE" id="PS50977">
    <property type="entry name" value="HTH_TETR_2"/>
    <property type="match status" value="1"/>
</dbReference>
<keyword evidence="2 4" id="KW-0238">DNA-binding</keyword>
<comment type="caution">
    <text evidence="6">The sequence shown here is derived from an EMBL/GenBank/DDBJ whole genome shotgun (WGS) entry which is preliminary data.</text>
</comment>
<proteinExistence type="predicted"/>
<feature type="domain" description="HTH tetR-type" evidence="5">
    <location>
        <begin position="17"/>
        <end position="77"/>
    </location>
</feature>
<dbReference type="InterPro" id="IPR011075">
    <property type="entry name" value="TetR_C"/>
</dbReference>
<dbReference type="InterPro" id="IPR001647">
    <property type="entry name" value="HTH_TetR"/>
</dbReference>
<evidence type="ECO:0000256" key="2">
    <source>
        <dbReference type="ARBA" id="ARBA00023125"/>
    </source>
</evidence>
<dbReference type="PANTHER" id="PTHR47506:SF1">
    <property type="entry name" value="HTH-TYPE TRANSCRIPTIONAL REGULATOR YJDC"/>
    <property type="match status" value="1"/>
</dbReference>
<dbReference type="EMBL" id="WTVN01000018">
    <property type="protein sequence ID" value="NMG44570.1"/>
    <property type="molecule type" value="Genomic_DNA"/>
</dbReference>
<dbReference type="SUPFAM" id="SSF48498">
    <property type="entry name" value="Tetracyclin repressor-like, C-terminal domain"/>
    <property type="match status" value="1"/>
</dbReference>
<organism evidence="6 7">
    <name type="scientific">Aromatoleum toluvorans</name>
    <dbReference type="NCBI Taxonomy" id="92002"/>
    <lineage>
        <taxon>Bacteria</taxon>
        <taxon>Pseudomonadati</taxon>
        <taxon>Pseudomonadota</taxon>
        <taxon>Betaproteobacteria</taxon>
        <taxon>Rhodocyclales</taxon>
        <taxon>Rhodocyclaceae</taxon>
        <taxon>Aromatoleum</taxon>
    </lineage>
</organism>
<keyword evidence="7" id="KW-1185">Reference proteome</keyword>
<accession>A0ABX1Q232</accession>
<dbReference type="Proteomes" id="UP000623795">
    <property type="component" value="Unassembled WGS sequence"/>
</dbReference>
<evidence type="ECO:0000256" key="3">
    <source>
        <dbReference type="ARBA" id="ARBA00023163"/>
    </source>
</evidence>
<dbReference type="Pfam" id="PF16925">
    <property type="entry name" value="TetR_C_13"/>
    <property type="match status" value="1"/>
</dbReference>
<dbReference type="SUPFAM" id="SSF46689">
    <property type="entry name" value="Homeodomain-like"/>
    <property type="match status" value="1"/>
</dbReference>